<reference evidence="1 2" key="1">
    <citation type="submission" date="2017-04" db="EMBL/GenBank/DDBJ databases">
        <title>Genome Sequence of the Model Brown-Rot Fungus Postia placenta SB12.</title>
        <authorList>
            <consortium name="DOE Joint Genome Institute"/>
            <person name="Gaskell J."/>
            <person name="Kersten P."/>
            <person name="Larrondo L.F."/>
            <person name="Canessa P."/>
            <person name="Martinez D."/>
            <person name="Hibbett D."/>
            <person name="Schmoll M."/>
            <person name="Kubicek C.P."/>
            <person name="Martinez A.T."/>
            <person name="Yadav J."/>
            <person name="Master E."/>
            <person name="Magnuson J.K."/>
            <person name="James T."/>
            <person name="Yaver D."/>
            <person name="Berka R."/>
            <person name="Labutti K."/>
            <person name="Lipzen A."/>
            <person name="Aerts A."/>
            <person name="Barry K."/>
            <person name="Henrissat B."/>
            <person name="Blanchette R."/>
            <person name="Grigoriev I."/>
            <person name="Cullen D."/>
        </authorList>
    </citation>
    <scope>NUCLEOTIDE SEQUENCE [LARGE SCALE GENOMIC DNA]</scope>
    <source>
        <strain evidence="1 2">MAD-698-R-SB12</strain>
    </source>
</reference>
<proteinExistence type="predicted"/>
<organism evidence="1 2">
    <name type="scientific">Postia placenta MAD-698-R-SB12</name>
    <dbReference type="NCBI Taxonomy" id="670580"/>
    <lineage>
        <taxon>Eukaryota</taxon>
        <taxon>Fungi</taxon>
        <taxon>Dikarya</taxon>
        <taxon>Basidiomycota</taxon>
        <taxon>Agaricomycotina</taxon>
        <taxon>Agaricomycetes</taxon>
        <taxon>Polyporales</taxon>
        <taxon>Adustoporiaceae</taxon>
        <taxon>Rhodonia</taxon>
    </lineage>
</organism>
<name>A0A1X6MLH5_9APHY</name>
<dbReference type="GeneID" id="36322908"/>
<protein>
    <submittedName>
        <fullName evidence="1">Uncharacterized protein</fullName>
    </submittedName>
</protein>
<accession>A0A1X6MLH5</accession>
<dbReference type="RefSeq" id="XP_024333860.1">
    <property type="nucleotide sequence ID" value="XM_024477958.1"/>
</dbReference>
<gene>
    <name evidence="1" type="ORF">POSPLADRAFT_1041689</name>
</gene>
<dbReference type="EMBL" id="KZ110609">
    <property type="protein sequence ID" value="OSX57066.1"/>
    <property type="molecule type" value="Genomic_DNA"/>
</dbReference>
<evidence type="ECO:0000313" key="2">
    <source>
        <dbReference type="Proteomes" id="UP000194127"/>
    </source>
</evidence>
<keyword evidence="2" id="KW-1185">Reference proteome</keyword>
<feature type="non-terminal residue" evidence="1">
    <location>
        <position position="181"/>
    </location>
</feature>
<dbReference type="Proteomes" id="UP000194127">
    <property type="component" value="Unassembled WGS sequence"/>
</dbReference>
<sequence>MQFMTICGWNTGLEDISLDWSFLDDPETPLIAPFLAGTRESLRSLTFNVAGPHQPHERTIDDIVLTGSRHLTTLTIWLAQSVMNVQGSGKYWMARLLSHIKSEVVRDVTIVLDTHEDSWQQEERTIKVASLTERLPMDSYRWVDSDPARHLSKHRCSQIEDVLLLPQYATIPSREQRFSVH</sequence>
<dbReference type="AlphaFoldDB" id="A0A1X6MLH5"/>
<evidence type="ECO:0000313" key="1">
    <source>
        <dbReference type="EMBL" id="OSX57066.1"/>
    </source>
</evidence>